<keyword evidence="11" id="KW-1185">Reference proteome</keyword>
<protein>
    <submittedName>
        <fullName evidence="10">Glycoside hydrolase family 2</fullName>
    </submittedName>
</protein>
<dbReference type="RefSeq" id="WP_103805900.1">
    <property type="nucleotide sequence ID" value="NZ_PQVG01000004.1"/>
</dbReference>
<reference evidence="10 11" key="1">
    <citation type="submission" date="2018-01" db="EMBL/GenBank/DDBJ databases">
        <authorList>
            <person name="Gaut B.S."/>
            <person name="Morton B.R."/>
            <person name="Clegg M.T."/>
            <person name="Duvall M.R."/>
        </authorList>
    </citation>
    <scope>NUCLEOTIDE SEQUENCE [LARGE SCALE GENOMIC DNA]</scope>
    <source>
        <strain evidence="10 11">HR-AY</strain>
    </source>
</reference>
<dbReference type="InterPro" id="IPR006103">
    <property type="entry name" value="Glyco_hydro_2_cat"/>
</dbReference>
<feature type="signal peptide" evidence="4">
    <location>
        <begin position="1"/>
        <end position="20"/>
    </location>
</feature>
<feature type="chain" id="PRO_5015664276" evidence="4">
    <location>
        <begin position="21"/>
        <end position="807"/>
    </location>
</feature>
<feature type="domain" description="Glycoside hydrolase family 2 catalytic" evidence="6">
    <location>
        <begin position="297"/>
        <end position="432"/>
    </location>
</feature>
<dbReference type="InterPro" id="IPR036156">
    <property type="entry name" value="Beta-gal/glucu_dom_sf"/>
</dbReference>
<dbReference type="Pfam" id="PF18565">
    <property type="entry name" value="Glyco_hydro2_C5"/>
    <property type="match status" value="1"/>
</dbReference>
<dbReference type="PANTHER" id="PTHR42732:SF1">
    <property type="entry name" value="BETA-MANNOSIDASE"/>
    <property type="match status" value="1"/>
</dbReference>
<evidence type="ECO:0000256" key="3">
    <source>
        <dbReference type="ARBA" id="ARBA00023295"/>
    </source>
</evidence>
<dbReference type="SUPFAM" id="SSF49303">
    <property type="entry name" value="beta-Galactosidase/glucuronidase domain"/>
    <property type="match status" value="1"/>
</dbReference>
<proteinExistence type="inferred from homology"/>
<dbReference type="InterPro" id="IPR006101">
    <property type="entry name" value="Glyco_hydro_2"/>
</dbReference>
<dbReference type="InterPro" id="IPR008979">
    <property type="entry name" value="Galactose-bd-like_sf"/>
</dbReference>
<dbReference type="Gene3D" id="2.60.120.260">
    <property type="entry name" value="Galactose-binding domain-like"/>
    <property type="match status" value="1"/>
</dbReference>
<comment type="similarity">
    <text evidence="1">Belongs to the glycosyl hydrolase 2 family.</text>
</comment>
<dbReference type="Pfam" id="PF02837">
    <property type="entry name" value="Glyco_hydro_2_N"/>
    <property type="match status" value="1"/>
</dbReference>
<feature type="domain" description="Glycosyl hydrolases family 2 sugar binding" evidence="7">
    <location>
        <begin position="28"/>
        <end position="175"/>
    </location>
</feature>
<evidence type="ECO:0000259" key="5">
    <source>
        <dbReference type="Pfam" id="PF00703"/>
    </source>
</evidence>
<dbReference type="PANTHER" id="PTHR42732">
    <property type="entry name" value="BETA-GALACTOSIDASE"/>
    <property type="match status" value="1"/>
</dbReference>
<dbReference type="InterPro" id="IPR040605">
    <property type="entry name" value="Glyco_hydro2_dom5"/>
</dbReference>
<evidence type="ECO:0000259" key="8">
    <source>
        <dbReference type="Pfam" id="PF16355"/>
    </source>
</evidence>
<feature type="domain" description="Glycoside hydrolase family 2 immunoglobulin-like beta-sandwich" evidence="5">
    <location>
        <begin position="180"/>
        <end position="290"/>
    </location>
</feature>
<evidence type="ECO:0000313" key="10">
    <source>
        <dbReference type="EMBL" id="POY40012.1"/>
    </source>
</evidence>
<gene>
    <name evidence="10" type="ORF">C3L50_09335</name>
</gene>
<evidence type="ECO:0000259" key="6">
    <source>
        <dbReference type="Pfam" id="PF02836"/>
    </source>
</evidence>
<sequence>MITKKILLPIFIFSCLSATSQISFGDSQKINNNWKFTLQDTPEASSETYKDTNWQSVNVPHDWSVKGRLSPTLASCAGFLPGGIGWYRKTLNIPQTKRGEKVYLYFEGVYNRSEVFINGHSLGKRPNGYISFAYDATPFVKYGADNVIAVKVDHSLSADSRWYSGSGIYRNVWLVYSNPVHIAQWGVYTYPEVANGTGTLNVEVALENGSSSKTNLVVVNELLDNNGKVVAKSSQKVLVEANKDNKVATKINLKNPKLWDVEHPNLYQLKTTVLKDGKPIDKTVTSTGFRNFTFDANKGFALNGKWMKMKGVCLHHDAGVLGSAVPRDVLKTRLQTLKEIGVNAIRTSHNPQAPDFYALCDEIGLLVLNEAYDEWEFPKRKWLEGWNVGTPGFQGSNDIFAAWGEKDLEDMVRRDRNHLSVFAWSIGNEVDYPNDPYSHPVLGGSEVSGFSQASYGGYKKDAPDAMRLGGIAKRLVAAVKKYDKSRPTTAGLAGVAMSNETEYPGLLDITGYNYTESKYQSDHKKYPNRVIFGSETRHEIEPWLAVKNNEHIFGQFLWTGIDYLGESNAWPSRGFYSGLVDLAGIIKPRGYFRQSLWSNKPMIYAGTYPVNNSKELSIDAWPLWNYNNGQTIRVVCYTNAAKARLELNGKVVGEEKKYDEKTGVIYWDIPFSSGKLEAIGLDNDGKVVSQYAITSSQQPVSLVINEKNITIDKEKEVAKVIVQVLDEKGLPVMLSDNELTCVVSGSGTLLGLEAGNNEDMGDYTDNVQRVFHGHLVAYIQSTGSNEPITVKFTANWLKSAEVTIQVK</sequence>
<dbReference type="InterPro" id="IPR017853">
    <property type="entry name" value="GH"/>
</dbReference>
<dbReference type="OrthoDB" id="9801077at2"/>
<dbReference type="InterPro" id="IPR013783">
    <property type="entry name" value="Ig-like_fold"/>
</dbReference>
<dbReference type="Gene3D" id="2.60.40.10">
    <property type="entry name" value="Immunoglobulins"/>
    <property type="match status" value="3"/>
</dbReference>
<dbReference type="SUPFAM" id="SSF51445">
    <property type="entry name" value="(Trans)glycosidases"/>
    <property type="match status" value="1"/>
</dbReference>
<keyword evidence="2 10" id="KW-0378">Hydrolase</keyword>
<evidence type="ECO:0000259" key="7">
    <source>
        <dbReference type="Pfam" id="PF02837"/>
    </source>
</evidence>
<name>A0A2S5AC86_9FLAO</name>
<dbReference type="InterPro" id="IPR006102">
    <property type="entry name" value="Ig-like_GH2"/>
</dbReference>
<dbReference type="InterPro" id="IPR051913">
    <property type="entry name" value="GH2_Domain-Containing"/>
</dbReference>
<dbReference type="GO" id="GO:0005975">
    <property type="term" value="P:carbohydrate metabolic process"/>
    <property type="evidence" value="ECO:0007669"/>
    <property type="project" value="InterPro"/>
</dbReference>
<comment type="caution">
    <text evidence="10">The sequence shown here is derived from an EMBL/GenBank/DDBJ whole genome shotgun (WGS) entry which is preliminary data.</text>
</comment>
<dbReference type="PRINTS" id="PR00132">
    <property type="entry name" value="GLHYDRLASE2"/>
</dbReference>
<evidence type="ECO:0000313" key="11">
    <source>
        <dbReference type="Proteomes" id="UP000237310"/>
    </source>
</evidence>
<evidence type="ECO:0000256" key="1">
    <source>
        <dbReference type="ARBA" id="ARBA00007401"/>
    </source>
</evidence>
<dbReference type="GO" id="GO:0004553">
    <property type="term" value="F:hydrolase activity, hydrolyzing O-glycosyl compounds"/>
    <property type="evidence" value="ECO:0007669"/>
    <property type="project" value="InterPro"/>
</dbReference>
<evidence type="ECO:0000256" key="4">
    <source>
        <dbReference type="SAM" id="SignalP"/>
    </source>
</evidence>
<keyword evidence="3" id="KW-0326">Glycosidase</keyword>
<dbReference type="Pfam" id="PF02836">
    <property type="entry name" value="Glyco_hydro_2_C"/>
    <property type="match status" value="1"/>
</dbReference>
<dbReference type="InterPro" id="IPR006104">
    <property type="entry name" value="Glyco_hydro_2_N"/>
</dbReference>
<evidence type="ECO:0000259" key="9">
    <source>
        <dbReference type="Pfam" id="PF18565"/>
    </source>
</evidence>
<dbReference type="EMBL" id="PQVG01000004">
    <property type="protein sequence ID" value="POY40012.1"/>
    <property type="molecule type" value="Genomic_DNA"/>
</dbReference>
<accession>A0A2S5AC86</accession>
<dbReference type="SUPFAM" id="SSF49785">
    <property type="entry name" value="Galactose-binding domain-like"/>
    <property type="match status" value="1"/>
</dbReference>
<keyword evidence="4" id="KW-0732">Signal</keyword>
<dbReference type="AlphaFoldDB" id="A0A2S5AC86"/>
<feature type="domain" description="Glycoside hydrolase family 2" evidence="9">
    <location>
        <begin position="707"/>
        <end position="803"/>
    </location>
</feature>
<dbReference type="Gene3D" id="3.20.20.80">
    <property type="entry name" value="Glycosidases"/>
    <property type="match status" value="1"/>
</dbReference>
<dbReference type="Pfam" id="PF16355">
    <property type="entry name" value="DUF4982"/>
    <property type="match status" value="1"/>
</dbReference>
<dbReference type="Proteomes" id="UP000237310">
    <property type="component" value="Unassembled WGS sequence"/>
</dbReference>
<dbReference type="Pfam" id="PF00703">
    <property type="entry name" value="Glyco_hydro_2"/>
    <property type="match status" value="1"/>
</dbReference>
<dbReference type="InterPro" id="IPR032311">
    <property type="entry name" value="DUF4982"/>
</dbReference>
<organism evidence="10 11">
    <name type="scientific">Flavobacterium alvei</name>
    <dbReference type="NCBI Taxonomy" id="2080416"/>
    <lineage>
        <taxon>Bacteria</taxon>
        <taxon>Pseudomonadati</taxon>
        <taxon>Bacteroidota</taxon>
        <taxon>Flavobacteriia</taxon>
        <taxon>Flavobacteriales</taxon>
        <taxon>Flavobacteriaceae</taxon>
        <taxon>Flavobacterium</taxon>
    </lineage>
</organism>
<evidence type="ECO:0000256" key="2">
    <source>
        <dbReference type="ARBA" id="ARBA00022801"/>
    </source>
</evidence>
<feature type="domain" description="DUF4982" evidence="8">
    <location>
        <begin position="629"/>
        <end position="688"/>
    </location>
</feature>